<protein>
    <submittedName>
        <fullName evidence="1">Uncharacterized protein</fullName>
    </submittedName>
</protein>
<dbReference type="EMBL" id="AP004274">
    <property type="protein sequence ID" value="BAC83399.1"/>
    <property type="molecule type" value="Genomic_DNA"/>
</dbReference>
<name>Q7F0M1_ORYSJ</name>
<organism evidence="1 2">
    <name type="scientific">Oryza sativa subsp. japonica</name>
    <name type="common">Rice</name>
    <dbReference type="NCBI Taxonomy" id="39947"/>
    <lineage>
        <taxon>Eukaryota</taxon>
        <taxon>Viridiplantae</taxon>
        <taxon>Streptophyta</taxon>
        <taxon>Embryophyta</taxon>
        <taxon>Tracheophyta</taxon>
        <taxon>Spermatophyta</taxon>
        <taxon>Magnoliopsida</taxon>
        <taxon>Liliopsida</taxon>
        <taxon>Poales</taxon>
        <taxon>Poaceae</taxon>
        <taxon>BOP clade</taxon>
        <taxon>Oryzoideae</taxon>
        <taxon>Oryzeae</taxon>
        <taxon>Oryzinae</taxon>
        <taxon>Oryza</taxon>
        <taxon>Oryza sativa</taxon>
    </lineage>
</organism>
<gene>
    <name evidence="1" type="primary">P0450A04.122</name>
</gene>
<proteinExistence type="predicted"/>
<dbReference type="AlphaFoldDB" id="Q7F0M1"/>
<dbReference type="Proteomes" id="UP000000763">
    <property type="component" value="Chromosome 7"/>
</dbReference>
<reference evidence="2" key="2">
    <citation type="journal article" date="2008" name="Nucleic Acids Res.">
        <title>The rice annotation project database (RAP-DB): 2008 update.</title>
        <authorList>
            <consortium name="The rice annotation project (RAP)"/>
        </authorList>
    </citation>
    <scope>GENOME REANNOTATION</scope>
    <source>
        <strain evidence="2">cv. Nipponbare</strain>
    </source>
</reference>
<reference evidence="2" key="1">
    <citation type="journal article" date="2005" name="Nature">
        <title>The map-based sequence of the rice genome.</title>
        <authorList>
            <consortium name="International rice genome sequencing project (IRGSP)"/>
            <person name="Matsumoto T."/>
            <person name="Wu J."/>
            <person name="Kanamori H."/>
            <person name="Katayose Y."/>
            <person name="Fujisawa M."/>
            <person name="Namiki N."/>
            <person name="Mizuno H."/>
            <person name="Yamamoto K."/>
            <person name="Antonio B.A."/>
            <person name="Baba T."/>
            <person name="Sakata K."/>
            <person name="Nagamura Y."/>
            <person name="Aoki H."/>
            <person name="Arikawa K."/>
            <person name="Arita K."/>
            <person name="Bito T."/>
            <person name="Chiden Y."/>
            <person name="Fujitsuka N."/>
            <person name="Fukunaka R."/>
            <person name="Hamada M."/>
            <person name="Harada C."/>
            <person name="Hayashi A."/>
            <person name="Hijishita S."/>
            <person name="Honda M."/>
            <person name="Hosokawa S."/>
            <person name="Ichikawa Y."/>
            <person name="Idonuma A."/>
            <person name="Iijima M."/>
            <person name="Ikeda M."/>
            <person name="Ikeno M."/>
            <person name="Ito K."/>
            <person name="Ito S."/>
            <person name="Ito T."/>
            <person name="Ito Y."/>
            <person name="Ito Y."/>
            <person name="Iwabuchi A."/>
            <person name="Kamiya K."/>
            <person name="Karasawa W."/>
            <person name="Kurita K."/>
            <person name="Katagiri S."/>
            <person name="Kikuta A."/>
            <person name="Kobayashi H."/>
            <person name="Kobayashi N."/>
            <person name="Machita K."/>
            <person name="Maehara T."/>
            <person name="Masukawa M."/>
            <person name="Mizubayashi T."/>
            <person name="Mukai Y."/>
            <person name="Nagasaki H."/>
            <person name="Nagata Y."/>
            <person name="Naito S."/>
            <person name="Nakashima M."/>
            <person name="Nakama Y."/>
            <person name="Nakamichi Y."/>
            <person name="Nakamura M."/>
            <person name="Meguro A."/>
            <person name="Negishi M."/>
            <person name="Ohta I."/>
            <person name="Ohta T."/>
            <person name="Okamoto M."/>
            <person name="Ono N."/>
            <person name="Saji S."/>
            <person name="Sakaguchi M."/>
            <person name="Sakai K."/>
            <person name="Shibata M."/>
            <person name="Shimokawa T."/>
            <person name="Song J."/>
            <person name="Takazaki Y."/>
            <person name="Terasawa K."/>
            <person name="Tsugane M."/>
            <person name="Tsuji K."/>
            <person name="Ueda S."/>
            <person name="Waki K."/>
            <person name="Yamagata H."/>
            <person name="Yamamoto M."/>
            <person name="Yamamoto S."/>
            <person name="Yamane H."/>
            <person name="Yoshiki S."/>
            <person name="Yoshihara R."/>
            <person name="Yukawa K."/>
            <person name="Zhong H."/>
            <person name="Yano M."/>
            <person name="Yuan Q."/>
            <person name="Ouyang S."/>
            <person name="Liu J."/>
            <person name="Jones K.M."/>
            <person name="Gansberger K."/>
            <person name="Moffat K."/>
            <person name="Hill J."/>
            <person name="Bera J."/>
            <person name="Fadrosh D."/>
            <person name="Jin S."/>
            <person name="Johri S."/>
            <person name="Kim M."/>
            <person name="Overton L."/>
            <person name="Reardon M."/>
            <person name="Tsitrin T."/>
            <person name="Vuong H."/>
            <person name="Weaver B."/>
            <person name="Ciecko A."/>
            <person name="Tallon L."/>
            <person name="Jackson J."/>
            <person name="Pai G."/>
            <person name="Aken S.V."/>
            <person name="Utterback T."/>
            <person name="Reidmuller S."/>
            <person name="Feldblyum T."/>
            <person name="Hsiao J."/>
            <person name="Zismann V."/>
            <person name="Iobst S."/>
            <person name="de Vazeille A.R."/>
            <person name="Buell C.R."/>
            <person name="Ying K."/>
            <person name="Li Y."/>
            <person name="Lu T."/>
            <person name="Huang Y."/>
            <person name="Zhao Q."/>
            <person name="Feng Q."/>
            <person name="Zhang L."/>
            <person name="Zhu J."/>
            <person name="Weng Q."/>
            <person name="Mu J."/>
            <person name="Lu Y."/>
            <person name="Fan D."/>
            <person name="Liu Y."/>
            <person name="Guan J."/>
            <person name="Zhang Y."/>
            <person name="Yu S."/>
            <person name="Liu X."/>
            <person name="Zhang Y."/>
            <person name="Hong G."/>
            <person name="Han B."/>
            <person name="Choisne N."/>
            <person name="Demange N."/>
            <person name="Orjeda G."/>
            <person name="Samain S."/>
            <person name="Cattolico L."/>
            <person name="Pelletier E."/>
            <person name="Couloux A."/>
            <person name="Segurens B."/>
            <person name="Wincker P."/>
            <person name="D'Hont A."/>
            <person name="Scarpelli C."/>
            <person name="Weissenbach J."/>
            <person name="Salanoubat M."/>
            <person name="Quetier F."/>
            <person name="Yu Y."/>
            <person name="Kim H.R."/>
            <person name="Rambo T."/>
            <person name="Currie J."/>
            <person name="Collura K."/>
            <person name="Luo M."/>
            <person name="Yang T."/>
            <person name="Ammiraju J.S.S."/>
            <person name="Engler F."/>
            <person name="Soderlund C."/>
            <person name="Wing R.A."/>
            <person name="Palmer L.E."/>
            <person name="de la Bastide M."/>
            <person name="Spiegel L."/>
            <person name="Nascimento L."/>
            <person name="Zutavern T."/>
            <person name="O'Shaughnessy A."/>
            <person name="Dike S."/>
            <person name="Dedhia N."/>
            <person name="Preston R."/>
            <person name="Balija V."/>
            <person name="McCombie W.R."/>
            <person name="Chow T."/>
            <person name="Chen H."/>
            <person name="Chung M."/>
            <person name="Chen C."/>
            <person name="Shaw J."/>
            <person name="Wu H."/>
            <person name="Hsiao K."/>
            <person name="Chao Y."/>
            <person name="Chu M."/>
            <person name="Cheng C."/>
            <person name="Hour A."/>
            <person name="Lee P."/>
            <person name="Lin S."/>
            <person name="Lin Y."/>
            <person name="Liou J."/>
            <person name="Liu S."/>
            <person name="Hsing Y."/>
            <person name="Raghuvanshi S."/>
            <person name="Mohanty A."/>
            <person name="Bharti A.K."/>
            <person name="Gaur A."/>
            <person name="Gupta V."/>
            <person name="Kumar D."/>
            <person name="Ravi V."/>
            <person name="Vij S."/>
            <person name="Kapur A."/>
            <person name="Khurana P."/>
            <person name="Khurana P."/>
            <person name="Khurana J.P."/>
            <person name="Tyagi A.K."/>
            <person name="Gaikwad K."/>
            <person name="Singh A."/>
            <person name="Dalal V."/>
            <person name="Srivastava S."/>
            <person name="Dixit A."/>
            <person name="Pal A.K."/>
            <person name="Ghazi I.A."/>
            <person name="Yadav M."/>
            <person name="Pandit A."/>
            <person name="Bhargava A."/>
            <person name="Sureshbabu K."/>
            <person name="Batra K."/>
            <person name="Sharma T.R."/>
            <person name="Mohapatra T."/>
            <person name="Singh N.K."/>
            <person name="Messing J."/>
            <person name="Nelson A.B."/>
            <person name="Fuks G."/>
            <person name="Kavchok S."/>
            <person name="Keizer G."/>
            <person name="Linton E."/>
            <person name="Llaca V."/>
            <person name="Song R."/>
            <person name="Tanyolac B."/>
            <person name="Young S."/>
            <person name="Ho-Il K."/>
            <person name="Hahn J.H."/>
            <person name="Sangsakoo G."/>
            <person name="Vanavichit A."/>
            <person name="de Mattos Luiz.A.T."/>
            <person name="Zimmer P.D."/>
            <person name="Malone G."/>
            <person name="Dellagostin O."/>
            <person name="de Oliveira A.C."/>
            <person name="Bevan M."/>
            <person name="Bancroft I."/>
            <person name="Minx P."/>
            <person name="Cordum H."/>
            <person name="Wilson R."/>
            <person name="Cheng Z."/>
            <person name="Jin W."/>
            <person name="Jiang J."/>
            <person name="Leong S.A."/>
            <person name="Iwama H."/>
            <person name="Gojobori T."/>
            <person name="Itoh T."/>
            <person name="Niimura Y."/>
            <person name="Fujii Y."/>
            <person name="Habara T."/>
            <person name="Sakai H."/>
            <person name="Sato Y."/>
            <person name="Wilson G."/>
            <person name="Kumar K."/>
            <person name="McCouch S."/>
            <person name="Juretic N."/>
            <person name="Hoen D."/>
            <person name="Wright S."/>
            <person name="Bruskiewich R."/>
            <person name="Bureau T."/>
            <person name="Miyao A."/>
            <person name="Hirochika H."/>
            <person name="Nishikawa T."/>
            <person name="Kadowaki K."/>
            <person name="Sugiura M."/>
            <person name="Burr B."/>
            <person name="Sasaki T."/>
        </authorList>
    </citation>
    <scope>NUCLEOTIDE SEQUENCE [LARGE SCALE GENOMIC DNA]</scope>
    <source>
        <strain evidence="2">cv. Nipponbare</strain>
    </source>
</reference>
<sequence length="108" mass="11531">MIWVVRVQNVELNAGLLVEDLDVHPDTLGLIDRSICQLGAREDTVANSTTSSSPVVIFPAETSTSALDQGDGSTCGRRSSSYARADVAGGSIANLRYTVYKDSIRKIS</sequence>
<evidence type="ECO:0000313" key="2">
    <source>
        <dbReference type="Proteomes" id="UP000000763"/>
    </source>
</evidence>
<evidence type="ECO:0000313" key="1">
    <source>
        <dbReference type="EMBL" id="BAC83399.1"/>
    </source>
</evidence>
<accession>Q7F0M1</accession>